<feature type="non-terminal residue" evidence="3">
    <location>
        <position position="302"/>
    </location>
</feature>
<evidence type="ECO:0000313" key="2">
    <source>
        <dbReference type="Proteomes" id="UP000694888"/>
    </source>
</evidence>
<protein>
    <submittedName>
        <fullName evidence="3">Proline-rich protein 36</fullName>
    </submittedName>
</protein>
<accession>A0ABM1A698</accession>
<feature type="compositionally biased region" description="Pro residues" evidence="1">
    <location>
        <begin position="235"/>
        <end position="252"/>
    </location>
</feature>
<sequence>MTEINPPEDSKLKSFSLSVDAAEFVPLGGTTGPAPSAGSPAPSSCGPLVVPPLPPAAWTEGRGLNIAEVPRFLTSCYPFVAPEACVGPGVPRLSHPRFPFPVVPGSFPVPAPPPVRFPAWQTTRPPGVLPGYHHPPATLVPPPPPAFDPVTSVVTPRAPQDVGKMRDPGGLGLLGSSPAACPQGQGLLLTSQGHPPAAPLTGPAVAATPHWMVSSPPRPLFVPGPRAKTTALLPHRPPLPSLPPPPPPPAPPSSQSVSPQITSSASAGGAGRGGGASPYPPQAPTSLHHDKGHGDNNRSSSN</sequence>
<evidence type="ECO:0000256" key="1">
    <source>
        <dbReference type="SAM" id="MobiDB-lite"/>
    </source>
</evidence>
<proteinExistence type="predicted"/>
<organism evidence="2 3">
    <name type="scientific">Aplysia californica</name>
    <name type="common">California sea hare</name>
    <dbReference type="NCBI Taxonomy" id="6500"/>
    <lineage>
        <taxon>Eukaryota</taxon>
        <taxon>Metazoa</taxon>
        <taxon>Spiralia</taxon>
        <taxon>Lophotrochozoa</taxon>
        <taxon>Mollusca</taxon>
        <taxon>Gastropoda</taxon>
        <taxon>Heterobranchia</taxon>
        <taxon>Euthyneura</taxon>
        <taxon>Tectipleura</taxon>
        <taxon>Aplysiida</taxon>
        <taxon>Aplysioidea</taxon>
        <taxon>Aplysiidae</taxon>
        <taxon>Aplysia</taxon>
    </lineage>
</organism>
<dbReference type="RefSeq" id="XP_012941629.1">
    <property type="nucleotide sequence ID" value="XM_013086175.2"/>
</dbReference>
<keyword evidence="2" id="KW-1185">Reference proteome</keyword>
<dbReference type="GeneID" id="106012646"/>
<dbReference type="Proteomes" id="UP000694888">
    <property type="component" value="Unplaced"/>
</dbReference>
<name>A0ABM1A698_APLCA</name>
<reference evidence="3" key="1">
    <citation type="submission" date="2025-08" db="UniProtKB">
        <authorList>
            <consortium name="RefSeq"/>
        </authorList>
    </citation>
    <scope>IDENTIFICATION</scope>
</reference>
<feature type="region of interest" description="Disordered" evidence="1">
    <location>
        <begin position="219"/>
        <end position="302"/>
    </location>
</feature>
<gene>
    <name evidence="3" type="primary">LOC106012646</name>
</gene>
<feature type="compositionally biased region" description="Basic and acidic residues" evidence="1">
    <location>
        <begin position="287"/>
        <end position="296"/>
    </location>
</feature>
<feature type="compositionally biased region" description="Low complexity" evidence="1">
    <location>
        <begin position="253"/>
        <end position="267"/>
    </location>
</feature>
<evidence type="ECO:0000313" key="3">
    <source>
        <dbReference type="RefSeq" id="XP_012941629.1"/>
    </source>
</evidence>